<dbReference type="InterPro" id="IPR006913">
    <property type="entry name" value="CENP-V/GFA"/>
</dbReference>
<comment type="catalytic activity">
    <reaction evidence="10 12">
        <text>dCMP + ATP = dCDP + ADP</text>
        <dbReference type="Rhea" id="RHEA:25094"/>
        <dbReference type="ChEBI" id="CHEBI:30616"/>
        <dbReference type="ChEBI" id="CHEBI:57566"/>
        <dbReference type="ChEBI" id="CHEBI:58593"/>
        <dbReference type="ChEBI" id="CHEBI:456216"/>
        <dbReference type="EC" id="2.7.4.25"/>
    </reaction>
</comment>
<evidence type="ECO:0000313" key="15">
    <source>
        <dbReference type="EMBL" id="THD73019.1"/>
    </source>
</evidence>
<comment type="similarity">
    <text evidence="2 12">Belongs to the cytidylate kinase family. Type 1 subfamily.</text>
</comment>
<dbReference type="SUPFAM" id="SSF52540">
    <property type="entry name" value="P-loop containing nucleoside triphosphate hydrolases"/>
    <property type="match status" value="1"/>
</dbReference>
<evidence type="ECO:0000256" key="6">
    <source>
        <dbReference type="ARBA" id="ARBA00022777"/>
    </source>
</evidence>
<dbReference type="GO" id="GO:0036431">
    <property type="term" value="F:dCMP kinase activity"/>
    <property type="evidence" value="ECO:0007669"/>
    <property type="project" value="InterPro"/>
</dbReference>
<comment type="catalytic activity">
    <reaction evidence="11 12">
        <text>CMP + ATP = CDP + ADP</text>
        <dbReference type="Rhea" id="RHEA:11600"/>
        <dbReference type="ChEBI" id="CHEBI:30616"/>
        <dbReference type="ChEBI" id="CHEBI:58069"/>
        <dbReference type="ChEBI" id="CHEBI:60377"/>
        <dbReference type="ChEBI" id="CHEBI:456216"/>
        <dbReference type="EC" id="2.7.4.25"/>
    </reaction>
</comment>
<keyword evidence="5 12" id="KW-0547">Nucleotide-binding</keyword>
<keyword evidence="12" id="KW-0963">Cytoplasm</keyword>
<comment type="similarity">
    <text evidence="1">Belongs to the Gfa family.</text>
</comment>
<dbReference type="InterPro" id="IPR027417">
    <property type="entry name" value="P-loop_NTPase"/>
</dbReference>
<dbReference type="OrthoDB" id="9807434at2"/>
<keyword evidence="4" id="KW-0479">Metal-binding</keyword>
<sequence>MVAARLDALGAVGGRGVERGRGLPGKHAGARVADRRHGDRADGGRRQPGHTDQVGVRDGVLYGAVGAVRTRRLEPAMTRGSCLCGAVRFETQATFGPATACHCTQCRKITGSYSIAAPVPADALKIKGAPRWFASSAHARRAFCPDCGSYLFWEEGDGLIWVALGSVDGATGTHLANHIFCAYKGDEYDLTDALPHHVRGWSSPEVTPMPFTIAIDGPAAAGKGTISKAVAAHYGFAHLDTGLLYRAVGAKMLAGVEPIAAAQALLPEDLADASLRTPEVAQAASKVATIPEVRAALVDFQRAFARRQGGAVLDGRDIGTVICPDAEAKLFVTASAEVRAQRRHAEQQGAQSYDEVLADVIARDERDMNRAEAPLKPAADAVLIDTSGLSIEQAVAAAIAAVDARKDNV</sequence>
<dbReference type="GO" id="GO:0016846">
    <property type="term" value="F:carbon-sulfur lyase activity"/>
    <property type="evidence" value="ECO:0007669"/>
    <property type="project" value="InterPro"/>
</dbReference>
<evidence type="ECO:0000256" key="2">
    <source>
        <dbReference type="ARBA" id="ARBA00009427"/>
    </source>
</evidence>
<dbReference type="InterPro" id="IPR011057">
    <property type="entry name" value="Mss4-like_sf"/>
</dbReference>
<evidence type="ECO:0000256" key="11">
    <source>
        <dbReference type="ARBA" id="ARBA00048478"/>
    </source>
</evidence>
<dbReference type="CDD" id="cd02020">
    <property type="entry name" value="CMPK"/>
    <property type="match status" value="1"/>
</dbReference>
<feature type="region of interest" description="Disordered" evidence="13">
    <location>
        <begin position="15"/>
        <end position="54"/>
    </location>
</feature>
<reference evidence="15 16" key="1">
    <citation type="submission" date="2019-04" db="EMBL/GenBank/DDBJ databases">
        <title>Draft genome sequence of Youngimonas vesicularis.</title>
        <authorList>
            <person name="Hameed A."/>
        </authorList>
    </citation>
    <scope>NUCLEOTIDE SEQUENCE [LARGE SCALE GENOMIC DNA]</scope>
    <source>
        <strain evidence="15 16">CC-AMW-E</strain>
    </source>
</reference>
<dbReference type="Proteomes" id="UP000306113">
    <property type="component" value="Unassembled WGS sequence"/>
</dbReference>
<dbReference type="GO" id="GO:0006220">
    <property type="term" value="P:pyrimidine nucleotide metabolic process"/>
    <property type="evidence" value="ECO:0007669"/>
    <property type="project" value="UniProtKB-UniRule"/>
</dbReference>
<dbReference type="InterPro" id="IPR003136">
    <property type="entry name" value="Cytidylate_kin"/>
</dbReference>
<keyword evidence="3 12" id="KW-0808">Transferase</keyword>
<evidence type="ECO:0000256" key="3">
    <source>
        <dbReference type="ARBA" id="ARBA00022679"/>
    </source>
</evidence>
<dbReference type="InterPro" id="IPR011994">
    <property type="entry name" value="Cytidylate_kinase_dom"/>
</dbReference>
<dbReference type="GO" id="GO:0036430">
    <property type="term" value="F:CMP kinase activity"/>
    <property type="evidence" value="ECO:0007669"/>
    <property type="project" value="RHEA"/>
</dbReference>
<keyword evidence="16" id="KW-1185">Reference proteome</keyword>
<dbReference type="GO" id="GO:0046872">
    <property type="term" value="F:metal ion binding"/>
    <property type="evidence" value="ECO:0007669"/>
    <property type="project" value="UniProtKB-KW"/>
</dbReference>
<evidence type="ECO:0000259" key="14">
    <source>
        <dbReference type="PROSITE" id="PS51891"/>
    </source>
</evidence>
<dbReference type="SUPFAM" id="SSF51316">
    <property type="entry name" value="Mss4-like"/>
    <property type="match status" value="1"/>
</dbReference>
<keyword evidence="9" id="KW-0456">Lyase</keyword>
<comment type="caution">
    <text evidence="15">The sequence shown here is derived from an EMBL/GenBank/DDBJ whole genome shotgun (WGS) entry which is preliminary data.</text>
</comment>
<dbReference type="Gene3D" id="3.90.1590.10">
    <property type="entry name" value="glutathione-dependent formaldehyde- activating enzyme (gfa)"/>
    <property type="match status" value="1"/>
</dbReference>
<evidence type="ECO:0000256" key="1">
    <source>
        <dbReference type="ARBA" id="ARBA00005495"/>
    </source>
</evidence>
<organism evidence="15 16">
    <name type="scientific">Thalassobius vesicularis</name>
    <dbReference type="NCBI Taxonomy" id="1294297"/>
    <lineage>
        <taxon>Bacteria</taxon>
        <taxon>Pseudomonadati</taxon>
        <taxon>Pseudomonadota</taxon>
        <taxon>Alphaproteobacteria</taxon>
        <taxon>Rhodobacterales</taxon>
        <taxon>Roseobacteraceae</taxon>
        <taxon>Thalassovita</taxon>
    </lineage>
</organism>
<evidence type="ECO:0000256" key="12">
    <source>
        <dbReference type="HAMAP-Rule" id="MF_00238"/>
    </source>
</evidence>
<evidence type="ECO:0000256" key="10">
    <source>
        <dbReference type="ARBA" id="ARBA00047615"/>
    </source>
</evidence>
<dbReference type="EC" id="2.7.4.25" evidence="12"/>
<dbReference type="GO" id="GO:0005524">
    <property type="term" value="F:ATP binding"/>
    <property type="evidence" value="ECO:0007669"/>
    <property type="project" value="UniProtKB-UniRule"/>
</dbReference>
<name>A0A4S3M763_9RHOB</name>
<dbReference type="HAMAP" id="MF_00238">
    <property type="entry name" value="Cytidyl_kinase_type1"/>
    <property type="match status" value="1"/>
</dbReference>
<dbReference type="PANTHER" id="PTHR33337">
    <property type="entry name" value="GFA DOMAIN-CONTAINING PROTEIN"/>
    <property type="match status" value="1"/>
</dbReference>
<dbReference type="PROSITE" id="PS51891">
    <property type="entry name" value="CENP_V_GFA"/>
    <property type="match status" value="1"/>
</dbReference>
<evidence type="ECO:0000256" key="4">
    <source>
        <dbReference type="ARBA" id="ARBA00022723"/>
    </source>
</evidence>
<dbReference type="GO" id="GO:0005737">
    <property type="term" value="C:cytoplasm"/>
    <property type="evidence" value="ECO:0007669"/>
    <property type="project" value="UniProtKB-SubCell"/>
</dbReference>
<dbReference type="Pfam" id="PF02224">
    <property type="entry name" value="Cytidylate_kin"/>
    <property type="match status" value="1"/>
</dbReference>
<evidence type="ECO:0000256" key="9">
    <source>
        <dbReference type="ARBA" id="ARBA00023239"/>
    </source>
</evidence>
<evidence type="ECO:0000256" key="8">
    <source>
        <dbReference type="ARBA" id="ARBA00022840"/>
    </source>
</evidence>
<keyword evidence="6 12" id="KW-0418">Kinase</keyword>
<protein>
    <recommendedName>
        <fullName evidence="12">Cytidylate kinase</fullName>
        <shortName evidence="12">CK</shortName>
        <ecNumber evidence="12">2.7.4.25</ecNumber>
    </recommendedName>
    <alternativeName>
        <fullName evidence="12">Cytidine monophosphate kinase</fullName>
        <shortName evidence="12">CMP kinase</shortName>
    </alternativeName>
</protein>
<dbReference type="EMBL" id="SSMD01000006">
    <property type="protein sequence ID" value="THD73019.1"/>
    <property type="molecule type" value="Genomic_DNA"/>
</dbReference>
<proteinExistence type="inferred from homology"/>
<accession>A0A4S3M763</accession>
<feature type="domain" description="CENP-V/GFA" evidence="14">
    <location>
        <begin position="78"/>
        <end position="189"/>
    </location>
</feature>
<dbReference type="Gene3D" id="3.40.50.300">
    <property type="entry name" value="P-loop containing nucleotide triphosphate hydrolases"/>
    <property type="match status" value="1"/>
</dbReference>
<evidence type="ECO:0000256" key="13">
    <source>
        <dbReference type="SAM" id="MobiDB-lite"/>
    </source>
</evidence>
<evidence type="ECO:0000256" key="7">
    <source>
        <dbReference type="ARBA" id="ARBA00022833"/>
    </source>
</evidence>
<feature type="compositionally biased region" description="Basic and acidic residues" evidence="13">
    <location>
        <begin position="32"/>
        <end position="45"/>
    </location>
</feature>
<comment type="subcellular location">
    <subcellularLocation>
        <location evidence="12">Cytoplasm</location>
    </subcellularLocation>
</comment>
<keyword evidence="8 12" id="KW-0067">ATP-binding</keyword>
<dbReference type="AlphaFoldDB" id="A0A4S3M763"/>
<feature type="binding site" evidence="12">
    <location>
        <begin position="217"/>
        <end position="225"/>
    </location>
    <ligand>
        <name>ATP</name>
        <dbReference type="ChEBI" id="CHEBI:30616"/>
    </ligand>
</feature>
<keyword evidence="7" id="KW-0862">Zinc</keyword>
<evidence type="ECO:0000256" key="5">
    <source>
        <dbReference type="ARBA" id="ARBA00022741"/>
    </source>
</evidence>
<evidence type="ECO:0000313" key="16">
    <source>
        <dbReference type="Proteomes" id="UP000306113"/>
    </source>
</evidence>
<dbReference type="PANTHER" id="PTHR33337:SF40">
    <property type="entry name" value="CENP-V_GFA DOMAIN-CONTAINING PROTEIN-RELATED"/>
    <property type="match status" value="1"/>
</dbReference>
<gene>
    <name evidence="12" type="primary">cmk</name>
    <name evidence="15" type="ORF">E7681_13965</name>
</gene>
<dbReference type="Pfam" id="PF04828">
    <property type="entry name" value="GFA"/>
    <property type="match status" value="1"/>
</dbReference>